<dbReference type="AlphaFoldDB" id="A0ABD4DNI6"/>
<sequence>MLLKKESYPRVAFMFLGYLLKNARTFCFLLLKLLTRLMKSSKCLLLLLRLKLLFFNDKSTLQHL</sequence>
<organism evidence="1 2">
    <name type="scientific">Elizabethkingia miricola</name>
    <name type="common">Chryseobacterium miricola</name>
    <dbReference type="NCBI Taxonomy" id="172045"/>
    <lineage>
        <taxon>Bacteria</taxon>
        <taxon>Pseudomonadati</taxon>
        <taxon>Bacteroidota</taxon>
        <taxon>Flavobacteriia</taxon>
        <taxon>Flavobacteriales</taxon>
        <taxon>Weeksellaceae</taxon>
        <taxon>Elizabethkingia</taxon>
    </lineage>
</organism>
<gene>
    <name evidence="1" type="ORF">ATB95_05410</name>
</gene>
<accession>A0ABD4DNI6</accession>
<reference evidence="1 2" key="1">
    <citation type="submission" date="2015-11" db="EMBL/GenBank/DDBJ databases">
        <authorList>
            <person name="Nicholson A.C."/>
            <person name="Humrighouse B.W."/>
            <person name="Graziano J."/>
            <person name="Lasker B."/>
            <person name="Whitney A.M."/>
            <person name="Mcquiston J.R."/>
        </authorList>
    </citation>
    <scope>NUCLEOTIDE SEQUENCE [LARGE SCALE GENOMIC DNA]</scope>
    <source>
        <strain evidence="1 2">G4071</strain>
    </source>
</reference>
<proteinExistence type="predicted"/>
<dbReference type="EMBL" id="LNOI01000001">
    <property type="protein sequence ID" value="KUY20349.1"/>
    <property type="molecule type" value="Genomic_DNA"/>
</dbReference>
<dbReference type="Proteomes" id="UP000064412">
    <property type="component" value="Unassembled WGS sequence"/>
</dbReference>
<evidence type="ECO:0000313" key="2">
    <source>
        <dbReference type="Proteomes" id="UP000064412"/>
    </source>
</evidence>
<protein>
    <submittedName>
        <fullName evidence="1">Uncharacterized protein</fullName>
    </submittedName>
</protein>
<comment type="caution">
    <text evidence="1">The sequence shown here is derived from an EMBL/GenBank/DDBJ whole genome shotgun (WGS) entry which is preliminary data.</text>
</comment>
<evidence type="ECO:0000313" key="1">
    <source>
        <dbReference type="EMBL" id="KUY20349.1"/>
    </source>
</evidence>
<name>A0ABD4DNI6_ELIMR</name>